<evidence type="ECO:0000313" key="2">
    <source>
        <dbReference type="Proteomes" id="UP001152888"/>
    </source>
</evidence>
<evidence type="ECO:0000313" key="1">
    <source>
        <dbReference type="EMBL" id="CAH1967683.1"/>
    </source>
</evidence>
<name>A0A9P0K509_ACAOB</name>
<protein>
    <submittedName>
        <fullName evidence="1">Uncharacterized protein</fullName>
    </submittedName>
</protein>
<sequence length="52" mass="6005">MNIGRIASRRLDRLDSNWLEASRSMMSTYNTSEVIFFGRDRPLTLCNCVHGI</sequence>
<dbReference type="Proteomes" id="UP001152888">
    <property type="component" value="Unassembled WGS sequence"/>
</dbReference>
<gene>
    <name evidence="1" type="ORF">ACAOBT_LOCUS7495</name>
</gene>
<dbReference type="AlphaFoldDB" id="A0A9P0K509"/>
<dbReference type="EMBL" id="CAKOFQ010006747">
    <property type="protein sequence ID" value="CAH1967683.1"/>
    <property type="molecule type" value="Genomic_DNA"/>
</dbReference>
<organism evidence="1 2">
    <name type="scientific">Acanthoscelides obtectus</name>
    <name type="common">Bean weevil</name>
    <name type="synonym">Bruchus obtectus</name>
    <dbReference type="NCBI Taxonomy" id="200917"/>
    <lineage>
        <taxon>Eukaryota</taxon>
        <taxon>Metazoa</taxon>
        <taxon>Ecdysozoa</taxon>
        <taxon>Arthropoda</taxon>
        <taxon>Hexapoda</taxon>
        <taxon>Insecta</taxon>
        <taxon>Pterygota</taxon>
        <taxon>Neoptera</taxon>
        <taxon>Endopterygota</taxon>
        <taxon>Coleoptera</taxon>
        <taxon>Polyphaga</taxon>
        <taxon>Cucujiformia</taxon>
        <taxon>Chrysomeloidea</taxon>
        <taxon>Chrysomelidae</taxon>
        <taxon>Bruchinae</taxon>
        <taxon>Bruchini</taxon>
        <taxon>Acanthoscelides</taxon>
    </lineage>
</organism>
<proteinExistence type="predicted"/>
<accession>A0A9P0K509</accession>
<comment type="caution">
    <text evidence="1">The sequence shown here is derived from an EMBL/GenBank/DDBJ whole genome shotgun (WGS) entry which is preliminary data.</text>
</comment>
<keyword evidence="2" id="KW-1185">Reference proteome</keyword>
<reference evidence="1" key="1">
    <citation type="submission" date="2022-03" db="EMBL/GenBank/DDBJ databases">
        <authorList>
            <person name="Sayadi A."/>
        </authorList>
    </citation>
    <scope>NUCLEOTIDE SEQUENCE</scope>
</reference>